<sequence length="253" mass="28331">MLEIRHLNCGWLQSGSNPRASCHCLLLQQGERLVLIDSGIGLKDIADPEGRIGREMLDIAGFQFHEELTAYRQIEAMDLNPAGVTHVVLTHGDPDHTGGLADFPDATVHLSAEELAAIEAGDFRYPPAQFEHRPRWRAVGPSEQHWFEFEARPLDLGLDGSVQLIPLFGHTLGHCGVAIQSDSGWLFYIGDAYFLRGELTDPDHPVGKLSAQRAVNDPQRRTTLETLKRLHRDHSDEITMFGYHDETEFSFKS</sequence>
<dbReference type="AlphaFoldDB" id="A0A517R3M1"/>
<gene>
    <name evidence="6" type="ORF">Pan189_28500</name>
</gene>
<dbReference type="EMBL" id="CP036268">
    <property type="protein sequence ID" value="QDT38456.1"/>
    <property type="molecule type" value="Genomic_DNA"/>
</dbReference>
<evidence type="ECO:0000259" key="5">
    <source>
        <dbReference type="SMART" id="SM00849"/>
    </source>
</evidence>
<dbReference type="RefSeq" id="WP_145364560.1">
    <property type="nucleotide sequence ID" value="NZ_CP036268.1"/>
</dbReference>
<evidence type="ECO:0000256" key="1">
    <source>
        <dbReference type="ARBA" id="ARBA00007749"/>
    </source>
</evidence>
<name>A0A517R3M1_9PLAN</name>
<dbReference type="SUPFAM" id="SSF56281">
    <property type="entry name" value="Metallo-hydrolase/oxidoreductase"/>
    <property type="match status" value="1"/>
</dbReference>
<evidence type="ECO:0000313" key="7">
    <source>
        <dbReference type="Proteomes" id="UP000317318"/>
    </source>
</evidence>
<dbReference type="OrthoDB" id="9802897at2"/>
<dbReference type="Pfam" id="PF00753">
    <property type="entry name" value="Lactamase_B"/>
    <property type="match status" value="1"/>
</dbReference>
<keyword evidence="2" id="KW-0479">Metal-binding</keyword>
<dbReference type="PANTHER" id="PTHR42978:SF3">
    <property type="entry name" value="BLR3078 PROTEIN"/>
    <property type="match status" value="1"/>
</dbReference>
<organism evidence="6 7">
    <name type="scientific">Stratiformator vulcanicus</name>
    <dbReference type="NCBI Taxonomy" id="2527980"/>
    <lineage>
        <taxon>Bacteria</taxon>
        <taxon>Pseudomonadati</taxon>
        <taxon>Planctomycetota</taxon>
        <taxon>Planctomycetia</taxon>
        <taxon>Planctomycetales</taxon>
        <taxon>Planctomycetaceae</taxon>
        <taxon>Stratiformator</taxon>
    </lineage>
</organism>
<evidence type="ECO:0000256" key="3">
    <source>
        <dbReference type="ARBA" id="ARBA00022801"/>
    </source>
</evidence>
<keyword evidence="7" id="KW-1185">Reference proteome</keyword>
<proteinExistence type="inferred from homology"/>
<dbReference type="PANTHER" id="PTHR42978">
    <property type="entry name" value="QUORUM-QUENCHING LACTONASE YTNP-RELATED-RELATED"/>
    <property type="match status" value="1"/>
</dbReference>
<dbReference type="Proteomes" id="UP000317318">
    <property type="component" value="Chromosome"/>
</dbReference>
<dbReference type="Gene3D" id="3.60.15.10">
    <property type="entry name" value="Ribonuclease Z/Hydroxyacylglutathione hydrolase-like"/>
    <property type="match status" value="1"/>
</dbReference>
<accession>A0A517R3M1</accession>
<evidence type="ECO:0000256" key="4">
    <source>
        <dbReference type="ARBA" id="ARBA00022833"/>
    </source>
</evidence>
<dbReference type="KEGG" id="svp:Pan189_28500"/>
<dbReference type="InterPro" id="IPR001279">
    <property type="entry name" value="Metallo-B-lactamas"/>
</dbReference>
<dbReference type="SMART" id="SM00849">
    <property type="entry name" value="Lactamase_B"/>
    <property type="match status" value="1"/>
</dbReference>
<evidence type="ECO:0000256" key="2">
    <source>
        <dbReference type="ARBA" id="ARBA00022723"/>
    </source>
</evidence>
<reference evidence="6 7" key="1">
    <citation type="submission" date="2019-02" db="EMBL/GenBank/DDBJ databases">
        <title>Deep-cultivation of Planctomycetes and their phenomic and genomic characterization uncovers novel biology.</title>
        <authorList>
            <person name="Wiegand S."/>
            <person name="Jogler M."/>
            <person name="Boedeker C."/>
            <person name="Pinto D."/>
            <person name="Vollmers J."/>
            <person name="Rivas-Marin E."/>
            <person name="Kohn T."/>
            <person name="Peeters S.H."/>
            <person name="Heuer A."/>
            <person name="Rast P."/>
            <person name="Oberbeckmann S."/>
            <person name="Bunk B."/>
            <person name="Jeske O."/>
            <person name="Meyerdierks A."/>
            <person name="Storesund J.E."/>
            <person name="Kallscheuer N."/>
            <person name="Luecker S."/>
            <person name="Lage O.M."/>
            <person name="Pohl T."/>
            <person name="Merkel B.J."/>
            <person name="Hornburger P."/>
            <person name="Mueller R.-W."/>
            <person name="Bruemmer F."/>
            <person name="Labrenz M."/>
            <person name="Spormann A.M."/>
            <person name="Op den Camp H."/>
            <person name="Overmann J."/>
            <person name="Amann R."/>
            <person name="Jetten M.S.M."/>
            <person name="Mascher T."/>
            <person name="Medema M.H."/>
            <person name="Devos D.P."/>
            <person name="Kaster A.-K."/>
            <person name="Ovreas L."/>
            <person name="Rohde M."/>
            <person name="Galperin M.Y."/>
            <person name="Jogler C."/>
        </authorList>
    </citation>
    <scope>NUCLEOTIDE SEQUENCE [LARGE SCALE GENOMIC DNA]</scope>
    <source>
        <strain evidence="6 7">Pan189</strain>
    </source>
</reference>
<comment type="similarity">
    <text evidence="1">Belongs to the metallo-beta-lactamase superfamily.</text>
</comment>
<dbReference type="InterPro" id="IPR036866">
    <property type="entry name" value="RibonucZ/Hydroxyglut_hydro"/>
</dbReference>
<keyword evidence="4" id="KW-0862">Zinc</keyword>
<evidence type="ECO:0000313" key="6">
    <source>
        <dbReference type="EMBL" id="QDT38456.1"/>
    </source>
</evidence>
<dbReference type="GO" id="GO:0046872">
    <property type="term" value="F:metal ion binding"/>
    <property type="evidence" value="ECO:0007669"/>
    <property type="project" value="UniProtKB-KW"/>
</dbReference>
<dbReference type="CDD" id="cd07742">
    <property type="entry name" value="metallo-hydrolase-like_MBL-fold"/>
    <property type="match status" value="1"/>
</dbReference>
<dbReference type="GO" id="GO:0016787">
    <property type="term" value="F:hydrolase activity"/>
    <property type="evidence" value="ECO:0007669"/>
    <property type="project" value="UniProtKB-KW"/>
</dbReference>
<dbReference type="InterPro" id="IPR051013">
    <property type="entry name" value="MBL_superfamily_lactonases"/>
</dbReference>
<protein>
    <submittedName>
        <fullName evidence="6">Metallo-beta-lactamase superfamily protein</fullName>
    </submittedName>
</protein>
<feature type="domain" description="Metallo-beta-lactamase" evidence="5">
    <location>
        <begin position="21"/>
        <end position="244"/>
    </location>
</feature>
<keyword evidence="3" id="KW-0378">Hydrolase</keyword>